<feature type="region of interest" description="Disordered" evidence="4">
    <location>
        <begin position="312"/>
        <end position="333"/>
    </location>
</feature>
<reference evidence="6 7" key="1">
    <citation type="journal article" date="2016" name="DNA Res.">
        <title>Genome sequence of Aspergillus luchuensis NBRC 4314.</title>
        <authorList>
            <person name="Yamada O."/>
            <person name="Machida M."/>
            <person name="Hosoyama A."/>
            <person name="Goto M."/>
            <person name="Takahashi T."/>
            <person name="Futagami T."/>
            <person name="Yamagata Y."/>
            <person name="Takeuchi M."/>
            <person name="Kobayashi T."/>
            <person name="Koike H."/>
            <person name="Abe K."/>
            <person name="Asai K."/>
            <person name="Arita M."/>
            <person name="Fujita N."/>
            <person name="Fukuda K."/>
            <person name="Higa K."/>
            <person name="Horikawa H."/>
            <person name="Ishikawa T."/>
            <person name="Jinno K."/>
            <person name="Kato Y."/>
            <person name="Kirimura K."/>
            <person name="Mizutani O."/>
            <person name="Nakasone K."/>
            <person name="Sano M."/>
            <person name="Shiraishi Y."/>
            <person name="Tsukahara M."/>
            <person name="Gomi K."/>
        </authorList>
    </citation>
    <scope>NUCLEOTIDE SEQUENCE [LARGE SCALE GENOMIC DNA]</scope>
    <source>
        <strain evidence="6 7">RIB 2604</strain>
    </source>
</reference>
<dbReference type="Gene3D" id="3.40.50.1820">
    <property type="entry name" value="alpha/beta hydrolase"/>
    <property type="match status" value="1"/>
</dbReference>
<dbReference type="Proteomes" id="UP000075230">
    <property type="component" value="Unassembled WGS sequence"/>
</dbReference>
<evidence type="ECO:0000256" key="1">
    <source>
        <dbReference type="ARBA" id="ARBA00043996"/>
    </source>
</evidence>
<dbReference type="AlphaFoldDB" id="A0A146F8V9"/>
<dbReference type="VEuPathDB" id="FungiDB:ASPFODRAFT_703570"/>
<comment type="catalytic activity">
    <reaction evidence="3">
        <text>a monoacylglycerol + H2O = glycerol + a fatty acid + H(+)</text>
        <dbReference type="Rhea" id="RHEA:15245"/>
        <dbReference type="ChEBI" id="CHEBI:15377"/>
        <dbReference type="ChEBI" id="CHEBI:15378"/>
        <dbReference type="ChEBI" id="CHEBI:17408"/>
        <dbReference type="ChEBI" id="CHEBI:17754"/>
        <dbReference type="ChEBI" id="CHEBI:28868"/>
    </reaction>
</comment>
<reference evidence="7" key="2">
    <citation type="submission" date="2016-02" db="EMBL/GenBank/DDBJ databases">
        <title>Genome sequencing of Aspergillus luchuensis NBRC 4314.</title>
        <authorList>
            <person name="Yamada O."/>
        </authorList>
    </citation>
    <scope>NUCLEOTIDE SEQUENCE [LARGE SCALE GENOMIC DNA]</scope>
    <source>
        <strain evidence="7">RIB 2604</strain>
    </source>
</reference>
<sequence length="509" mass="55172">MTRRDTPKDGKAGNALRRFGAKLLLTKRPVVKTARVAATSSAGIQSSSSAPSSQHLTGTSRAAAEASNFLETVLATADPMTFTQECISDEYRIKLEKLPIHKVEKTDNAEPFQTTDDTWRLIELAAEKSVNAYFESPELPPDSPVFELTPRGDSKRILGTVVDSVLVVAVRGSTSVMDWMVNGNGEPITPSQSIGEPEAGYHKGYLAVAEAMQARLAEEVRAAVGAPGDMDLLFTGHSAGGGMAQLFYAMAASKSSSRTIATVVPSEPLITLSSCKSLAKHLANISNSMNRFPTGSLHCIWHPTDRYYPHPPAKPRPIPVRNIPEHNKRRRPRSTAPAGLLVLIEVFVRSPRELKARYPDGFKVPDPVVRISGPCVVLRDTDPTNVESCVFDAVKIPEAMLERKLFGNVSAHNKDDYLKRCRNLRSIAVSQDHVRSYILGGGEGGKGGLTGVRQVVRKRLHNHGDNVVHDPFICEIDSKSSPSLGATGRGVACVLISRYLSSPGSHEKT</sequence>
<evidence type="ECO:0000259" key="5">
    <source>
        <dbReference type="Pfam" id="PF01764"/>
    </source>
</evidence>
<gene>
    <name evidence="6" type="ORF">RIB2604_01601090</name>
</gene>
<feature type="region of interest" description="Disordered" evidence="4">
    <location>
        <begin position="39"/>
        <end position="60"/>
    </location>
</feature>
<dbReference type="PANTHER" id="PTHR45856:SF24">
    <property type="entry name" value="FUNGAL LIPASE-LIKE DOMAIN-CONTAINING PROTEIN"/>
    <property type="match status" value="1"/>
</dbReference>
<organism evidence="6 7">
    <name type="scientific">Aspergillus kawachii</name>
    <name type="common">White koji mold</name>
    <name type="synonym">Aspergillus awamori var. kawachi</name>
    <dbReference type="NCBI Taxonomy" id="1069201"/>
    <lineage>
        <taxon>Eukaryota</taxon>
        <taxon>Fungi</taxon>
        <taxon>Dikarya</taxon>
        <taxon>Ascomycota</taxon>
        <taxon>Pezizomycotina</taxon>
        <taxon>Eurotiomycetes</taxon>
        <taxon>Eurotiomycetidae</taxon>
        <taxon>Eurotiales</taxon>
        <taxon>Aspergillaceae</taxon>
        <taxon>Aspergillus</taxon>
        <taxon>Aspergillus subgen. Circumdati</taxon>
    </lineage>
</organism>
<dbReference type="EMBL" id="BCWF01000016">
    <property type="protein sequence ID" value="GAT22694.1"/>
    <property type="molecule type" value="Genomic_DNA"/>
</dbReference>
<name>A0A146F8V9_ASPKA</name>
<dbReference type="Pfam" id="PF01764">
    <property type="entry name" value="Lipase_3"/>
    <property type="match status" value="1"/>
</dbReference>
<dbReference type="GO" id="GO:0006629">
    <property type="term" value="P:lipid metabolic process"/>
    <property type="evidence" value="ECO:0007669"/>
    <property type="project" value="InterPro"/>
</dbReference>
<dbReference type="InterPro" id="IPR051218">
    <property type="entry name" value="Sec_MonoDiacylglyc_Lipase"/>
</dbReference>
<dbReference type="SUPFAM" id="SSF53474">
    <property type="entry name" value="alpha/beta-Hydrolases"/>
    <property type="match status" value="1"/>
</dbReference>
<feature type="compositionally biased region" description="Low complexity" evidence="4">
    <location>
        <begin position="39"/>
        <end position="53"/>
    </location>
</feature>
<evidence type="ECO:0000313" key="7">
    <source>
        <dbReference type="Proteomes" id="UP000075230"/>
    </source>
</evidence>
<accession>A0A146F8V9</accession>
<protein>
    <recommendedName>
        <fullName evidence="5">Fungal lipase-type domain-containing protein</fullName>
    </recommendedName>
</protein>
<dbReference type="InterPro" id="IPR002921">
    <property type="entry name" value="Fungal_lipase-type"/>
</dbReference>
<comment type="catalytic activity">
    <reaction evidence="2">
        <text>a diacylglycerol + H2O = a monoacylglycerol + a fatty acid + H(+)</text>
        <dbReference type="Rhea" id="RHEA:32731"/>
        <dbReference type="ChEBI" id="CHEBI:15377"/>
        <dbReference type="ChEBI" id="CHEBI:15378"/>
        <dbReference type="ChEBI" id="CHEBI:17408"/>
        <dbReference type="ChEBI" id="CHEBI:18035"/>
        <dbReference type="ChEBI" id="CHEBI:28868"/>
    </reaction>
</comment>
<comment type="caution">
    <text evidence="6">The sequence shown here is derived from an EMBL/GenBank/DDBJ whole genome shotgun (WGS) entry which is preliminary data.</text>
</comment>
<evidence type="ECO:0000256" key="2">
    <source>
        <dbReference type="ARBA" id="ARBA00047591"/>
    </source>
</evidence>
<dbReference type="PANTHER" id="PTHR45856">
    <property type="entry name" value="ALPHA/BETA-HYDROLASES SUPERFAMILY PROTEIN"/>
    <property type="match status" value="1"/>
</dbReference>
<comment type="similarity">
    <text evidence="1">Belongs to the AB hydrolase superfamily. Lipase family. Class 3 subfamily.</text>
</comment>
<evidence type="ECO:0000256" key="3">
    <source>
        <dbReference type="ARBA" id="ARBA00048461"/>
    </source>
</evidence>
<feature type="domain" description="Fungal lipase-type" evidence="5">
    <location>
        <begin position="167"/>
        <end position="270"/>
    </location>
</feature>
<proteinExistence type="inferred from homology"/>
<evidence type="ECO:0000313" key="6">
    <source>
        <dbReference type="EMBL" id="GAT22694.1"/>
    </source>
</evidence>
<dbReference type="InterPro" id="IPR029058">
    <property type="entry name" value="AB_hydrolase_fold"/>
</dbReference>
<evidence type="ECO:0000256" key="4">
    <source>
        <dbReference type="SAM" id="MobiDB-lite"/>
    </source>
</evidence>